<evidence type="ECO:0000313" key="9">
    <source>
        <dbReference type="Proteomes" id="UP000191980"/>
    </source>
</evidence>
<dbReference type="RefSeq" id="WP_080522027.1">
    <property type="nucleotide sequence ID" value="NZ_LPUF01000001.1"/>
</dbReference>
<reference evidence="8 9" key="1">
    <citation type="submission" date="2015-12" db="EMBL/GenBank/DDBJ databases">
        <authorList>
            <person name="Shamseldin A."/>
            <person name="Moawad H."/>
            <person name="Abd El-Rahim W.M."/>
            <person name="Sadowsky M.J."/>
        </authorList>
    </citation>
    <scope>NUCLEOTIDE SEQUENCE [LARGE SCALE GENOMIC DNA]</scope>
    <source>
        <strain evidence="8 9">WF1</strain>
    </source>
</reference>
<dbReference type="EMBL" id="LPUF01000001">
    <property type="protein sequence ID" value="OQK17418.1"/>
    <property type="molecule type" value="Genomic_DNA"/>
</dbReference>
<feature type="domain" description="Cytochrome c" evidence="7">
    <location>
        <begin position="179"/>
        <end position="311"/>
    </location>
</feature>
<gene>
    <name evidence="8" type="ORF">AU255_05940</name>
</gene>
<dbReference type="Pfam" id="PF14376">
    <property type="entry name" value="Haem_bd"/>
    <property type="match status" value="1"/>
</dbReference>
<organism evidence="8 9">
    <name type="scientific">Methyloprofundus sedimenti</name>
    <dbReference type="NCBI Taxonomy" id="1420851"/>
    <lineage>
        <taxon>Bacteria</taxon>
        <taxon>Pseudomonadati</taxon>
        <taxon>Pseudomonadota</taxon>
        <taxon>Gammaproteobacteria</taxon>
        <taxon>Methylococcales</taxon>
        <taxon>Methylococcaceae</taxon>
        <taxon>Methyloprofundus</taxon>
    </lineage>
</organism>
<keyword evidence="9" id="KW-1185">Reference proteome</keyword>
<evidence type="ECO:0000256" key="5">
    <source>
        <dbReference type="ARBA" id="ARBA00023004"/>
    </source>
</evidence>
<dbReference type="GO" id="GO:0020037">
    <property type="term" value="F:heme binding"/>
    <property type="evidence" value="ECO:0007669"/>
    <property type="project" value="InterPro"/>
</dbReference>
<evidence type="ECO:0000259" key="7">
    <source>
        <dbReference type="PROSITE" id="PS51007"/>
    </source>
</evidence>
<sequence length="465" mass="51427">MKIIRFILVLVLTGFLLFSISNLLGVNGENNPIAVQSGTSRDYVKVSRILQNKCVDCHSPGMTRMPIYSELPIARQLIENDIQQGSERFILSPGIYSGKEPFTPLMLARLEHVIINNNMPPALYLTMHWNGSLSADEKQTVLTWIAKERGRHPWSNESAEGYKGEPVQPLPLSVELNPEKVALGNQLFHDTLLSGDNTLSCASCHALNKGGTDQAQVATGIRGQQGPINSPTVYNAMYNLAQFWDGRAKDLQAQAAGPVANPVEMGADWDKVITKLNQDSDYTSAFSKLYPEQGLTKANVTDAIAVFEESLVTPNSRFDQYLRGHEAALNPDEKAGYELFKNNCTSCHFGPALGGLSYEKMGVKQDYFAMRGGDLTEDDNGRYNVTKNEIDRYAFKVPVLRNVELTYPYFHDGSVNELPEAVRIMGITQLGKNFSADEIDKMVAFLKTLTGEYQGASLSSLKDPQ</sequence>
<comment type="subcellular location">
    <subcellularLocation>
        <location evidence="1">Cell envelope</location>
    </subcellularLocation>
</comment>
<dbReference type="GO" id="GO:0030313">
    <property type="term" value="C:cell envelope"/>
    <property type="evidence" value="ECO:0007669"/>
    <property type="project" value="UniProtKB-SubCell"/>
</dbReference>
<dbReference type="Gene3D" id="1.10.760.10">
    <property type="entry name" value="Cytochrome c-like domain"/>
    <property type="match status" value="2"/>
</dbReference>
<name>A0A1V8M7C3_9GAMM</name>
<evidence type="ECO:0000256" key="2">
    <source>
        <dbReference type="ARBA" id="ARBA00022617"/>
    </source>
</evidence>
<feature type="domain" description="Cytochrome c" evidence="7">
    <location>
        <begin position="331"/>
        <end position="450"/>
    </location>
</feature>
<keyword evidence="4" id="KW-0560">Oxidoreductase</keyword>
<evidence type="ECO:0000313" key="8">
    <source>
        <dbReference type="EMBL" id="OQK17418.1"/>
    </source>
</evidence>
<dbReference type="OrthoDB" id="9805202at2"/>
<evidence type="ECO:0000256" key="4">
    <source>
        <dbReference type="ARBA" id="ARBA00023002"/>
    </source>
</evidence>
<dbReference type="GO" id="GO:0009055">
    <property type="term" value="F:electron transfer activity"/>
    <property type="evidence" value="ECO:0007669"/>
    <property type="project" value="InterPro"/>
</dbReference>
<dbReference type="Pfam" id="PF03150">
    <property type="entry name" value="CCP_MauG"/>
    <property type="match status" value="1"/>
</dbReference>
<evidence type="ECO:0000256" key="1">
    <source>
        <dbReference type="ARBA" id="ARBA00004196"/>
    </source>
</evidence>
<evidence type="ECO:0000256" key="6">
    <source>
        <dbReference type="PROSITE-ProRule" id="PRU00433"/>
    </source>
</evidence>
<dbReference type="AlphaFoldDB" id="A0A1V8M7C3"/>
<comment type="caution">
    <text evidence="8">The sequence shown here is derived from an EMBL/GenBank/DDBJ whole genome shotgun (WGS) entry which is preliminary data.</text>
</comment>
<dbReference type="InterPro" id="IPR025992">
    <property type="entry name" value="Haem-bd"/>
</dbReference>
<keyword evidence="8" id="KW-0575">Peroxidase</keyword>
<protein>
    <submittedName>
        <fullName evidence="8">Cytochrome-c peroxidase</fullName>
    </submittedName>
</protein>
<dbReference type="GO" id="GO:0046872">
    <property type="term" value="F:metal ion binding"/>
    <property type="evidence" value="ECO:0007669"/>
    <property type="project" value="UniProtKB-KW"/>
</dbReference>
<dbReference type="InterPro" id="IPR009056">
    <property type="entry name" value="Cyt_c-like_dom"/>
</dbReference>
<dbReference type="PANTHER" id="PTHR30600">
    <property type="entry name" value="CYTOCHROME C PEROXIDASE-RELATED"/>
    <property type="match status" value="1"/>
</dbReference>
<dbReference type="InterPro" id="IPR004852">
    <property type="entry name" value="Di-haem_cyt_c_peroxidsae"/>
</dbReference>
<dbReference type="STRING" id="1420851.AU255_05940"/>
<dbReference type="GO" id="GO:0004130">
    <property type="term" value="F:cytochrome-c peroxidase activity"/>
    <property type="evidence" value="ECO:0007669"/>
    <property type="project" value="TreeGrafter"/>
</dbReference>
<dbReference type="InterPro" id="IPR051395">
    <property type="entry name" value="Cytochrome_c_Peroxidase/MauG"/>
</dbReference>
<dbReference type="PANTHER" id="PTHR30600:SF7">
    <property type="entry name" value="CYTOCHROME C PEROXIDASE-RELATED"/>
    <property type="match status" value="1"/>
</dbReference>
<dbReference type="InterPro" id="IPR036909">
    <property type="entry name" value="Cyt_c-like_dom_sf"/>
</dbReference>
<dbReference type="SMART" id="SM01235">
    <property type="entry name" value="Haem_bd"/>
    <property type="match status" value="1"/>
</dbReference>
<accession>A0A1V8M7C3</accession>
<proteinExistence type="predicted"/>
<evidence type="ECO:0000256" key="3">
    <source>
        <dbReference type="ARBA" id="ARBA00022723"/>
    </source>
</evidence>
<keyword evidence="3 6" id="KW-0479">Metal-binding</keyword>
<dbReference type="PROSITE" id="PS51007">
    <property type="entry name" value="CYTC"/>
    <property type="match status" value="2"/>
</dbReference>
<dbReference type="Pfam" id="PF00034">
    <property type="entry name" value="Cytochrom_C"/>
    <property type="match status" value="1"/>
</dbReference>
<dbReference type="Proteomes" id="UP000191980">
    <property type="component" value="Unassembled WGS sequence"/>
</dbReference>
<dbReference type="SUPFAM" id="SSF46626">
    <property type="entry name" value="Cytochrome c"/>
    <property type="match status" value="2"/>
</dbReference>
<keyword evidence="2 6" id="KW-0349">Heme</keyword>
<keyword evidence="5 6" id="KW-0408">Iron</keyword>